<reference evidence="1 2" key="1">
    <citation type="journal article" date="2018" name="Environ. Microbiol.">
        <title>Isolation and genomic characterization of Novimethylophilus kurashikiensis gen. nov. sp. nov., a new lanthanide-dependent methylotrophic species of Methylophilaceae.</title>
        <authorList>
            <person name="Lv H."/>
            <person name="Sahin N."/>
            <person name="Tani A."/>
        </authorList>
    </citation>
    <scope>NUCLEOTIDE SEQUENCE [LARGE SCALE GENOMIC DNA]</scope>
    <source>
        <strain evidence="1 2">La2-4</strain>
    </source>
</reference>
<sequence length="178" mass="19433">MGASIKVSEFLGELVSVDVVRLDGKALLPEAISLAEAVGEAENQVARFSWMDEEGQACSMILTEENLEEAVFDTGSNLYYLSDHEGTPATLYLGRIVPAVRGSVYAVIQEGGSSTELYLHLLDTAEEAEEYRVECEEEGSYRTSDVVELPASLANRPDFHQHVANLVQATLTVDYPSN</sequence>
<organism evidence="1 2">
    <name type="scientific">Novimethylophilus kurashikiensis</name>
    <dbReference type="NCBI Taxonomy" id="1825523"/>
    <lineage>
        <taxon>Bacteria</taxon>
        <taxon>Pseudomonadati</taxon>
        <taxon>Pseudomonadota</taxon>
        <taxon>Betaproteobacteria</taxon>
        <taxon>Nitrosomonadales</taxon>
        <taxon>Methylophilaceae</taxon>
        <taxon>Novimethylophilus</taxon>
    </lineage>
</organism>
<evidence type="ECO:0000313" key="1">
    <source>
        <dbReference type="EMBL" id="GBG14492.1"/>
    </source>
</evidence>
<keyword evidence="2" id="KW-1185">Reference proteome</keyword>
<protein>
    <submittedName>
        <fullName evidence="1">Peptidoglycan lytic exotransglycosylase</fullName>
    </submittedName>
</protein>
<dbReference type="AlphaFoldDB" id="A0A2R5F8C2"/>
<dbReference type="OrthoDB" id="9035758at2"/>
<accession>A0A2R5F8C2</accession>
<name>A0A2R5F8C2_9PROT</name>
<dbReference type="RefSeq" id="WP_109015686.1">
    <property type="nucleotide sequence ID" value="NZ_BDOQ01000008.1"/>
</dbReference>
<proteinExistence type="predicted"/>
<comment type="caution">
    <text evidence="1">The sequence shown here is derived from an EMBL/GenBank/DDBJ whole genome shotgun (WGS) entry which is preliminary data.</text>
</comment>
<evidence type="ECO:0000313" key="2">
    <source>
        <dbReference type="Proteomes" id="UP000245081"/>
    </source>
</evidence>
<dbReference type="EMBL" id="BDOQ01000008">
    <property type="protein sequence ID" value="GBG14492.1"/>
    <property type="molecule type" value="Genomic_DNA"/>
</dbReference>
<gene>
    <name evidence="1" type="ORF">NMK_2091</name>
</gene>
<dbReference type="Proteomes" id="UP000245081">
    <property type="component" value="Unassembled WGS sequence"/>
</dbReference>